<evidence type="ECO:0000256" key="6">
    <source>
        <dbReference type="SAM" id="MobiDB-lite"/>
    </source>
</evidence>
<dbReference type="InterPro" id="IPR036412">
    <property type="entry name" value="HAD-like_sf"/>
</dbReference>
<comment type="similarity">
    <text evidence="1">Belongs to the 5'(3')-deoxyribonucleotidase family.</text>
</comment>
<accession>A0A388KHM0</accession>
<name>A0A388KHM0_CHABU</name>
<proteinExistence type="inferred from homology"/>
<dbReference type="Pfam" id="PF05761">
    <property type="entry name" value="5_nucleotid"/>
    <property type="match status" value="1"/>
</dbReference>
<gene>
    <name evidence="7" type="ORF">CBR_g4376</name>
</gene>
<sequence>MSLIISTHPGCVILFPVCCCERKSEPLTHSHRVSVRRNAVTSPLSLPLRGARTTTIVFLLTERKSPSPFSQRSMLSSLPQVPLPSSPLILSIGSLGSGSGLRPATTISSTSPHCRDSTRKNWRKSSLAGLTKHESSPLGEILIPSLHAAGSVQTDAERAVHTQRFLTDVSGQLSTGFLRKKGQDHTDATIEPLAGLAPSVSVCWRPAAADAAITKGGSCQWHNWFGQRSVVEDEPFDLCSSAIRECVALGSLRNDKKDRSDRTDWSLPSQQVKNLKTTSVRVKTDQAECSLSSTVFRDGKLTDPGETCHPQDLVCASYVGAPRQSSVATACFSPRPIPLPLSGVSRDVSARGILAVKGLALARRASRTGGPLLGGGVLLAQRFLHGVGGIARVTGHTGALPVFLTSPVGTLPKRGSSSAGIGLEAADSGGRRVCSVVSTCVGLCGGVNLHGGAADAFGSLKDRCVRGKSALNCAPFLSLSPFLHSSPRSLKHSVRESTAAWAALSPIARVSPVTFSPCFSPTTCSSAHSTRAFFTSLVSVSMARDNNHLVATGAKGGGGGGGGRGGRVGEGNALSDCHGITGDRQLSTGGPFSLLPRLETTAHGSGTVLSQKVDADFLESEGMDGNYVPTLSTQTSTSSLSSVPTDFVANQKVGALGEQQEVRGVEMVNGSEGVGVDFAAKHISPCTEGGVRGAEGSTGNLTSPRMGEGGAMRWQFLPTPDEPDPVPIAVPDDESPTWTSRVWASPVDMRRQIFCNRSLNMQSIEAVGFDMDYTLAQYRPDTFETLAYKETVSKLVRTLGYPNEILEWEFDWRYMVRGLSIDKKRGNVIKMDRHKYVKVAYHGFREMTRKERLATYDSILRRESFDEPDYAMIDTLFSLAEAYLFAQLVDYIDAYPARFPNGKKYADIYKDVREAVDLCHRDGSLKLAVASNPGKYIYNDPQIVPMLEMLRSSGRITFLVTNSLWDYTHVVMNYLCGKCGTEGGIPRDDDWLKYFDVVVTGSCKPAFFVEGNRARLFEVHTPTGFLSNTDNGSPMAQIGNVGLHALHIQPSSPTSAARTQGCRVFQGGSSSHLHSMLGIESGSQVLYVGDHIYGDILRSKKQVGWRTMLVVPELEKELQTFKSTVDMRKRFFELRQLRDALDDSLQRLKWALKFETYSEEENAKLTTEIEKLEKQRDEMREAHRQAQQALHHKFHSVWGQLMKTGYQNSRFAHQVERFACLYTSHVANLCYYSPNKSYRTVEDSMPHEASD</sequence>
<comment type="caution">
    <text evidence="7">The sequence shown here is derived from an EMBL/GenBank/DDBJ whole genome shotgun (WGS) entry which is preliminary data.</text>
</comment>
<dbReference type="EMBL" id="BFEA01000116">
    <property type="protein sequence ID" value="GBG69541.1"/>
    <property type="molecule type" value="Genomic_DNA"/>
</dbReference>
<protein>
    <recommendedName>
        <fullName evidence="9">5'-nucleotidase</fullName>
    </recommendedName>
</protein>
<keyword evidence="2" id="KW-0479">Metal-binding</keyword>
<organism evidence="7 8">
    <name type="scientific">Chara braunii</name>
    <name type="common">Braun's stonewort</name>
    <dbReference type="NCBI Taxonomy" id="69332"/>
    <lineage>
        <taxon>Eukaryota</taxon>
        <taxon>Viridiplantae</taxon>
        <taxon>Streptophyta</taxon>
        <taxon>Charophyceae</taxon>
        <taxon>Charales</taxon>
        <taxon>Characeae</taxon>
        <taxon>Chara</taxon>
    </lineage>
</organism>
<dbReference type="InterPro" id="IPR008380">
    <property type="entry name" value="HAD-SF_hydro_IG_5-nucl"/>
</dbReference>
<dbReference type="NCBIfam" id="TIGR02244">
    <property type="entry name" value="HAD-IG-Ncltidse"/>
    <property type="match status" value="1"/>
</dbReference>
<dbReference type="GO" id="GO:0008253">
    <property type="term" value="F:5'-nucleotidase activity"/>
    <property type="evidence" value="ECO:0007669"/>
    <property type="project" value="TreeGrafter"/>
</dbReference>
<evidence type="ECO:0000256" key="5">
    <source>
        <dbReference type="SAM" id="Coils"/>
    </source>
</evidence>
<dbReference type="STRING" id="69332.A0A388KHM0"/>
<evidence type="ECO:0000256" key="2">
    <source>
        <dbReference type="ARBA" id="ARBA00022723"/>
    </source>
</evidence>
<feature type="region of interest" description="Disordered" evidence="6">
    <location>
        <begin position="102"/>
        <end position="121"/>
    </location>
</feature>
<dbReference type="SUPFAM" id="SSF56784">
    <property type="entry name" value="HAD-like"/>
    <property type="match status" value="1"/>
</dbReference>
<dbReference type="PANTHER" id="PTHR12103:SF15">
    <property type="entry name" value="CYTOSOLIC PURINE 5'-NUCLEOTIDASE"/>
    <property type="match status" value="1"/>
</dbReference>
<keyword evidence="3" id="KW-0378">Hydrolase</keyword>
<evidence type="ECO:0000313" key="8">
    <source>
        <dbReference type="Proteomes" id="UP000265515"/>
    </source>
</evidence>
<dbReference type="InterPro" id="IPR023214">
    <property type="entry name" value="HAD_sf"/>
</dbReference>
<dbReference type="PANTHER" id="PTHR12103">
    <property type="entry name" value="5'-NUCLEOTIDASE DOMAIN-CONTAINING"/>
    <property type="match status" value="1"/>
</dbReference>
<reference evidence="7 8" key="1">
    <citation type="journal article" date="2018" name="Cell">
        <title>The Chara Genome: Secondary Complexity and Implications for Plant Terrestrialization.</title>
        <authorList>
            <person name="Nishiyama T."/>
            <person name="Sakayama H."/>
            <person name="Vries J.D."/>
            <person name="Buschmann H."/>
            <person name="Saint-Marcoux D."/>
            <person name="Ullrich K.K."/>
            <person name="Haas F.B."/>
            <person name="Vanderstraeten L."/>
            <person name="Becker D."/>
            <person name="Lang D."/>
            <person name="Vosolsobe S."/>
            <person name="Rombauts S."/>
            <person name="Wilhelmsson P.K.I."/>
            <person name="Janitza P."/>
            <person name="Kern R."/>
            <person name="Heyl A."/>
            <person name="Rumpler F."/>
            <person name="Villalobos L.I.A.C."/>
            <person name="Clay J.M."/>
            <person name="Skokan R."/>
            <person name="Toyoda A."/>
            <person name="Suzuki Y."/>
            <person name="Kagoshima H."/>
            <person name="Schijlen E."/>
            <person name="Tajeshwar N."/>
            <person name="Catarino B."/>
            <person name="Hetherington A.J."/>
            <person name="Saltykova A."/>
            <person name="Bonnot C."/>
            <person name="Breuninger H."/>
            <person name="Symeonidi A."/>
            <person name="Radhakrishnan G.V."/>
            <person name="Van Nieuwerburgh F."/>
            <person name="Deforce D."/>
            <person name="Chang C."/>
            <person name="Karol K.G."/>
            <person name="Hedrich R."/>
            <person name="Ulvskov P."/>
            <person name="Glockner G."/>
            <person name="Delwiche C.F."/>
            <person name="Petrasek J."/>
            <person name="Van de Peer Y."/>
            <person name="Friml J."/>
            <person name="Beilby M."/>
            <person name="Dolan L."/>
            <person name="Kohara Y."/>
            <person name="Sugano S."/>
            <person name="Fujiyama A."/>
            <person name="Delaux P.-M."/>
            <person name="Quint M."/>
            <person name="TheiBen G."/>
            <person name="Hagemann M."/>
            <person name="Harholt J."/>
            <person name="Dunand C."/>
            <person name="Zachgo S."/>
            <person name="Langdale J."/>
            <person name="Maumus F."/>
            <person name="Straeten D.V.D."/>
            <person name="Gould S.B."/>
            <person name="Rensing S.A."/>
        </authorList>
    </citation>
    <scope>NUCLEOTIDE SEQUENCE [LARGE SCALE GENOMIC DNA]</scope>
    <source>
        <strain evidence="7 8">S276</strain>
    </source>
</reference>
<dbReference type="GO" id="GO:0046872">
    <property type="term" value="F:metal ion binding"/>
    <property type="evidence" value="ECO:0007669"/>
    <property type="project" value="UniProtKB-KW"/>
</dbReference>
<keyword evidence="5" id="KW-0175">Coiled coil</keyword>
<evidence type="ECO:0000256" key="1">
    <source>
        <dbReference type="ARBA" id="ARBA00009589"/>
    </source>
</evidence>
<keyword evidence="4" id="KW-0460">Magnesium</keyword>
<dbReference type="OrthoDB" id="10252832at2759"/>
<evidence type="ECO:0000313" key="7">
    <source>
        <dbReference type="EMBL" id="GBG69541.1"/>
    </source>
</evidence>
<evidence type="ECO:0008006" key="9">
    <source>
        <dbReference type="Google" id="ProtNLM"/>
    </source>
</evidence>
<dbReference type="CDD" id="cd07522">
    <property type="entry name" value="HAD_cN-II"/>
    <property type="match status" value="1"/>
</dbReference>
<dbReference type="Gramene" id="GBG69541">
    <property type="protein sequence ID" value="GBG69541"/>
    <property type="gene ID" value="CBR_g4376"/>
</dbReference>
<evidence type="ECO:0000256" key="4">
    <source>
        <dbReference type="ARBA" id="ARBA00022842"/>
    </source>
</evidence>
<evidence type="ECO:0000256" key="3">
    <source>
        <dbReference type="ARBA" id="ARBA00022801"/>
    </source>
</evidence>
<dbReference type="Gene3D" id="3.40.50.1000">
    <property type="entry name" value="HAD superfamily/HAD-like"/>
    <property type="match status" value="2"/>
</dbReference>
<dbReference type="Proteomes" id="UP000265515">
    <property type="component" value="Unassembled WGS sequence"/>
</dbReference>
<feature type="coiled-coil region" evidence="5">
    <location>
        <begin position="1155"/>
        <end position="1192"/>
    </location>
</feature>
<keyword evidence="8" id="KW-1185">Reference proteome</keyword>
<dbReference type="AlphaFoldDB" id="A0A388KHM0"/>